<evidence type="ECO:0000313" key="1">
    <source>
        <dbReference type="EMBL" id="VVK33528.1"/>
    </source>
</evidence>
<sequence length="100" mass="11495">MRTAHGVKVVLLHQQDILHHRLLIHDLTMQRMMLVTVNAANQQRLAVQQQQTIFNPHLAETDIAGFCFNQRAVGGVQFNHHTVEIRDFGAPQFRVFDVQT</sequence>
<proteinExistence type="predicted"/>
<dbReference type="EMBL" id="UJYZ02000099">
    <property type="protein sequence ID" value="VVK33528.1"/>
    <property type="molecule type" value="Genomic_DNA"/>
</dbReference>
<accession>A0ABY6XBS2</accession>
<gene>
    <name evidence="1" type="ORF">SAMEA3538468_05791</name>
</gene>
<keyword evidence="2" id="KW-1185">Reference proteome</keyword>
<reference evidence="1 2" key="1">
    <citation type="submission" date="2019-09" db="EMBL/GenBank/DDBJ databases">
        <authorList>
            <consortium name="Pathogen Informatics"/>
        </authorList>
    </citation>
    <scope>NUCLEOTIDE SEQUENCE [LARGE SCALE GENOMIC DNA]</scope>
    <source>
        <strain evidence="1 2">EuSCAPE_IL010</strain>
    </source>
</reference>
<protein>
    <submittedName>
        <fullName evidence="1">Uncharacterized protein</fullName>
    </submittedName>
</protein>
<dbReference type="Proteomes" id="UP000259400">
    <property type="component" value="Unassembled WGS sequence"/>
</dbReference>
<organism evidence="1 2">
    <name type="scientific">Klebsiella quasivariicola</name>
    <dbReference type="NCBI Taxonomy" id="2026240"/>
    <lineage>
        <taxon>Bacteria</taxon>
        <taxon>Pseudomonadati</taxon>
        <taxon>Pseudomonadota</taxon>
        <taxon>Gammaproteobacteria</taxon>
        <taxon>Enterobacterales</taxon>
        <taxon>Enterobacteriaceae</taxon>
        <taxon>Klebsiella/Raoultella group</taxon>
        <taxon>Klebsiella</taxon>
        <taxon>Klebsiella pneumoniae complex</taxon>
    </lineage>
</organism>
<name>A0ABY6XBS2_9ENTR</name>
<evidence type="ECO:0000313" key="2">
    <source>
        <dbReference type="Proteomes" id="UP000259400"/>
    </source>
</evidence>
<comment type="caution">
    <text evidence="1">The sequence shown here is derived from an EMBL/GenBank/DDBJ whole genome shotgun (WGS) entry which is preliminary data.</text>
</comment>